<name>A0ABV3P9J4_9ACTN</name>
<sequence>MATPFPVPPLGDDEPVGAVELLHAEDALTVVLTGEIDDELRPALDAVTADVDREVRAAARPVVVDATAVSFMDSAGAAFLAKLAVAVRPARIAVRPSEPVGFLLEVTRLSEVVDVRKP</sequence>
<keyword evidence="3" id="KW-1185">Reference proteome</keyword>
<evidence type="ECO:0000259" key="1">
    <source>
        <dbReference type="PROSITE" id="PS50801"/>
    </source>
</evidence>
<evidence type="ECO:0000313" key="3">
    <source>
        <dbReference type="Proteomes" id="UP001555826"/>
    </source>
</evidence>
<dbReference type="RefSeq" id="WP_367639296.1">
    <property type="nucleotide sequence ID" value="NZ_JBFNQN010000010.1"/>
</dbReference>
<feature type="domain" description="STAS" evidence="1">
    <location>
        <begin position="17"/>
        <end position="118"/>
    </location>
</feature>
<protein>
    <submittedName>
        <fullName evidence="2">STAS domain-containing protein</fullName>
    </submittedName>
</protein>
<dbReference type="Proteomes" id="UP001555826">
    <property type="component" value="Unassembled WGS sequence"/>
</dbReference>
<comment type="caution">
    <text evidence="2">The sequence shown here is derived from an EMBL/GenBank/DDBJ whole genome shotgun (WGS) entry which is preliminary data.</text>
</comment>
<dbReference type="PROSITE" id="PS50801">
    <property type="entry name" value="STAS"/>
    <property type="match status" value="1"/>
</dbReference>
<dbReference type="CDD" id="cd07043">
    <property type="entry name" value="STAS_anti-anti-sigma_factors"/>
    <property type="match status" value="1"/>
</dbReference>
<dbReference type="Pfam" id="PF01740">
    <property type="entry name" value="STAS"/>
    <property type="match status" value="1"/>
</dbReference>
<dbReference type="SUPFAM" id="SSF52091">
    <property type="entry name" value="SpoIIaa-like"/>
    <property type="match status" value="1"/>
</dbReference>
<organism evidence="2 3">
    <name type="scientific">Kineococcus endophyticus</name>
    <dbReference type="NCBI Taxonomy" id="1181883"/>
    <lineage>
        <taxon>Bacteria</taxon>
        <taxon>Bacillati</taxon>
        <taxon>Actinomycetota</taxon>
        <taxon>Actinomycetes</taxon>
        <taxon>Kineosporiales</taxon>
        <taxon>Kineosporiaceae</taxon>
        <taxon>Kineococcus</taxon>
    </lineage>
</organism>
<dbReference type="Gene3D" id="3.30.750.24">
    <property type="entry name" value="STAS domain"/>
    <property type="match status" value="1"/>
</dbReference>
<gene>
    <name evidence="2" type="ORF">AB1207_15570</name>
</gene>
<reference evidence="2 3" key="1">
    <citation type="submission" date="2024-07" db="EMBL/GenBank/DDBJ databases">
        <authorList>
            <person name="Thanompreechachai J."/>
            <person name="Duangmal K."/>
        </authorList>
    </citation>
    <scope>NUCLEOTIDE SEQUENCE [LARGE SCALE GENOMIC DNA]</scope>
    <source>
        <strain evidence="2 3">KCTC 19886</strain>
    </source>
</reference>
<dbReference type="InterPro" id="IPR002645">
    <property type="entry name" value="STAS_dom"/>
</dbReference>
<dbReference type="EMBL" id="JBFNQN010000010">
    <property type="protein sequence ID" value="MEW9266170.1"/>
    <property type="molecule type" value="Genomic_DNA"/>
</dbReference>
<accession>A0ABV3P9J4</accession>
<proteinExistence type="predicted"/>
<dbReference type="InterPro" id="IPR036513">
    <property type="entry name" value="STAS_dom_sf"/>
</dbReference>
<evidence type="ECO:0000313" key="2">
    <source>
        <dbReference type="EMBL" id="MEW9266170.1"/>
    </source>
</evidence>